<protein>
    <submittedName>
        <fullName evidence="1">Uncharacterized protein</fullName>
    </submittedName>
</protein>
<dbReference type="OrthoDB" id="10338403at2759"/>
<proteinExistence type="predicted"/>
<dbReference type="EMBL" id="FUEG01000018">
    <property type="protein sequence ID" value="SJL12800.1"/>
    <property type="molecule type" value="Genomic_DNA"/>
</dbReference>
<name>A0A284RVL5_ARMOS</name>
<evidence type="ECO:0000313" key="1">
    <source>
        <dbReference type="EMBL" id="SJL12800.1"/>
    </source>
</evidence>
<organism evidence="1 2">
    <name type="scientific">Armillaria ostoyae</name>
    <name type="common">Armillaria root rot fungus</name>
    <dbReference type="NCBI Taxonomy" id="47428"/>
    <lineage>
        <taxon>Eukaryota</taxon>
        <taxon>Fungi</taxon>
        <taxon>Dikarya</taxon>
        <taxon>Basidiomycota</taxon>
        <taxon>Agaricomycotina</taxon>
        <taxon>Agaricomycetes</taxon>
        <taxon>Agaricomycetidae</taxon>
        <taxon>Agaricales</taxon>
        <taxon>Marasmiineae</taxon>
        <taxon>Physalacriaceae</taxon>
        <taxon>Armillaria</taxon>
    </lineage>
</organism>
<dbReference type="Proteomes" id="UP000219338">
    <property type="component" value="Unassembled WGS sequence"/>
</dbReference>
<evidence type="ECO:0000313" key="2">
    <source>
        <dbReference type="Proteomes" id="UP000219338"/>
    </source>
</evidence>
<keyword evidence="2" id="KW-1185">Reference proteome</keyword>
<reference evidence="2" key="1">
    <citation type="journal article" date="2017" name="Nat. Ecol. Evol.">
        <title>Genome expansion and lineage-specific genetic innovations in the forest pathogenic fungi Armillaria.</title>
        <authorList>
            <person name="Sipos G."/>
            <person name="Prasanna A.N."/>
            <person name="Walter M.C."/>
            <person name="O'Connor E."/>
            <person name="Balint B."/>
            <person name="Krizsan K."/>
            <person name="Kiss B."/>
            <person name="Hess J."/>
            <person name="Varga T."/>
            <person name="Slot J."/>
            <person name="Riley R."/>
            <person name="Boka B."/>
            <person name="Rigling D."/>
            <person name="Barry K."/>
            <person name="Lee J."/>
            <person name="Mihaltcheva S."/>
            <person name="LaButti K."/>
            <person name="Lipzen A."/>
            <person name="Waldron R."/>
            <person name="Moloney N.M."/>
            <person name="Sperisen C."/>
            <person name="Kredics L."/>
            <person name="Vagvoelgyi C."/>
            <person name="Patrignani A."/>
            <person name="Fitzpatrick D."/>
            <person name="Nagy I."/>
            <person name="Doyle S."/>
            <person name="Anderson J.B."/>
            <person name="Grigoriev I.V."/>
            <person name="Gueldener U."/>
            <person name="Muensterkoetter M."/>
            <person name="Nagy L.G."/>
        </authorList>
    </citation>
    <scope>NUCLEOTIDE SEQUENCE [LARGE SCALE GENOMIC DNA]</scope>
    <source>
        <strain evidence="2">C18/9</strain>
    </source>
</reference>
<accession>A0A284RVL5</accession>
<dbReference type="AlphaFoldDB" id="A0A284RVL5"/>
<gene>
    <name evidence="1" type="ORF">ARMOST_16231</name>
</gene>
<sequence>MLHFRIIRPCLRTPFLPFLVRSQHLSTRTGLEKELFELRDSLYTLQELIEHPKAVDYLRAVHAHHYEDLPESSSEERWTEVCRRLKMPESYKDPNEIIYGLSDYSSPQMYLPQSFHMETFKATWKFLNSFSSPFEKFRLQDNMGDIGLVVPVTVSLPLKIPFLSFVP</sequence>